<proteinExistence type="predicted"/>
<organism evidence="1">
    <name type="scientific">Vitiosangium cumulatum</name>
    <dbReference type="NCBI Taxonomy" id="1867796"/>
    <lineage>
        <taxon>Bacteria</taxon>
        <taxon>Pseudomonadati</taxon>
        <taxon>Myxococcota</taxon>
        <taxon>Myxococcia</taxon>
        <taxon>Myxococcales</taxon>
        <taxon>Cystobacterineae</taxon>
        <taxon>Archangiaceae</taxon>
        <taxon>Vitiosangium</taxon>
    </lineage>
</organism>
<sequence>MVDSTYMSPRTTDAPSTRMLALFQGAGIHFESAEDAWRRAEHLYPLLGWLTSSFPDERAFLTCAEWLRRCAERIEDARPAAELFAQARSGAPRQAHVVAGRLVDLRNEWILAKKPAAAAFADAANHLCEVWAAVTTGEVDAETEPWARAKAAAVAMVTAWLYQQGLEEDDKAERERARVDLTRLLRTARAAGHPEET</sequence>
<reference evidence="1" key="1">
    <citation type="journal article" date="2020" name="Molecules">
        <title>2-Hydroxysorangiadenosine: Structure and Biosynthesis of a Myxobacterial Sesquiterpene-Nucleoside.</title>
        <authorList>
            <person name="Okoth D.A."/>
            <person name="Hug J.J."/>
            <person name="Garcia R."/>
            <person name="Sproer C."/>
            <person name="Overmann J."/>
            <person name="Muller R."/>
        </authorList>
    </citation>
    <scope>NUCLEOTIDE SEQUENCE</scope>
    <source>
        <strain evidence="1">MCy10943</strain>
    </source>
</reference>
<accession>A0A7D5BEK4</accession>
<name>A0A7D5BEK4_9BACT</name>
<dbReference type="AlphaFoldDB" id="A0A7D5BEK4"/>
<dbReference type="EMBL" id="MT520816">
    <property type="protein sequence ID" value="QKW93795.1"/>
    <property type="molecule type" value="Genomic_DNA"/>
</dbReference>
<protein>
    <submittedName>
        <fullName evidence="1">Uncharacterized protein</fullName>
    </submittedName>
</protein>
<evidence type="ECO:0000313" key="1">
    <source>
        <dbReference type="EMBL" id="QKW93795.1"/>
    </source>
</evidence>